<sequence>MADDTQRSHESMHPGDGFLWSVNCAHPVQKWPHITCMVAASQHDGVVVLAKDDGGRQSKLGHVTGRSISFSEVVIMDSSSLPLGPTGYRFRPTEDELVRFFLRPKVMGLPLPTPNYILELDLHGENGPSEIWDTFMGPCPSRIDVVAGLYIFTKLKWLGPSDVDRSIISGGTWSTNESSRTLCASGTQIPIAIMKSFRYENPDSPQDGAWLMEEYSLPISMTRPQVGFSSSPSYVVCRLSKNNPLEPESSSPITGTDEDVDYEQSSPEA</sequence>
<keyword evidence="8" id="KW-1185">Reference proteome</keyword>
<dbReference type="PANTHER" id="PTHR31719:SF164">
    <property type="entry name" value="NAC DOMAIN-CONTAINING PROTEIN"/>
    <property type="match status" value="1"/>
</dbReference>
<dbReference type="SUPFAM" id="SSF101941">
    <property type="entry name" value="NAC domain"/>
    <property type="match status" value="1"/>
</dbReference>
<evidence type="ECO:0000256" key="1">
    <source>
        <dbReference type="ARBA" id="ARBA00023015"/>
    </source>
</evidence>
<organism evidence="7 8">
    <name type="scientific">Carpinus fangiana</name>
    <dbReference type="NCBI Taxonomy" id="176857"/>
    <lineage>
        <taxon>Eukaryota</taxon>
        <taxon>Viridiplantae</taxon>
        <taxon>Streptophyta</taxon>
        <taxon>Embryophyta</taxon>
        <taxon>Tracheophyta</taxon>
        <taxon>Spermatophyta</taxon>
        <taxon>Magnoliopsida</taxon>
        <taxon>eudicotyledons</taxon>
        <taxon>Gunneridae</taxon>
        <taxon>Pentapetalae</taxon>
        <taxon>rosids</taxon>
        <taxon>fabids</taxon>
        <taxon>Fagales</taxon>
        <taxon>Betulaceae</taxon>
        <taxon>Carpinus</taxon>
    </lineage>
</organism>
<proteinExistence type="predicted"/>
<dbReference type="Proteomes" id="UP000327013">
    <property type="component" value="Chromosome 4"/>
</dbReference>
<protein>
    <recommendedName>
        <fullName evidence="6">NAC domain-containing protein</fullName>
    </recommendedName>
</protein>
<evidence type="ECO:0000256" key="5">
    <source>
        <dbReference type="SAM" id="MobiDB-lite"/>
    </source>
</evidence>
<keyword evidence="3" id="KW-0804">Transcription</keyword>
<keyword evidence="1" id="KW-0805">Transcription regulation</keyword>
<feature type="region of interest" description="Disordered" evidence="5">
    <location>
        <begin position="241"/>
        <end position="269"/>
    </location>
</feature>
<dbReference type="Gene3D" id="2.170.150.80">
    <property type="entry name" value="NAC domain"/>
    <property type="match status" value="1"/>
</dbReference>
<evidence type="ECO:0000313" key="8">
    <source>
        <dbReference type="Proteomes" id="UP000327013"/>
    </source>
</evidence>
<evidence type="ECO:0000256" key="3">
    <source>
        <dbReference type="ARBA" id="ARBA00023163"/>
    </source>
</evidence>
<dbReference type="OrthoDB" id="774757at2759"/>
<dbReference type="GO" id="GO:0006355">
    <property type="term" value="P:regulation of DNA-templated transcription"/>
    <property type="evidence" value="ECO:0007669"/>
    <property type="project" value="InterPro"/>
</dbReference>
<dbReference type="GO" id="GO:0048731">
    <property type="term" value="P:system development"/>
    <property type="evidence" value="ECO:0007669"/>
    <property type="project" value="TreeGrafter"/>
</dbReference>
<name>A0A660KTL0_9ROSI</name>
<gene>
    <name evidence="7" type="ORF">FH972_010174</name>
</gene>
<accession>A0A660KTL0</accession>
<evidence type="ECO:0000256" key="4">
    <source>
        <dbReference type="ARBA" id="ARBA00023242"/>
    </source>
</evidence>
<feature type="compositionally biased region" description="Polar residues" evidence="5">
    <location>
        <begin position="241"/>
        <end position="254"/>
    </location>
</feature>
<dbReference type="InterPro" id="IPR003441">
    <property type="entry name" value="NAC-dom"/>
</dbReference>
<reference evidence="7 8" key="1">
    <citation type="submission" date="2019-06" db="EMBL/GenBank/DDBJ databases">
        <title>A chromosomal-level reference genome of Carpinus fangiana (Coryloideae, Betulaceae).</title>
        <authorList>
            <person name="Yang X."/>
            <person name="Wang Z."/>
            <person name="Zhang L."/>
            <person name="Hao G."/>
            <person name="Liu J."/>
            <person name="Yang Y."/>
        </authorList>
    </citation>
    <scope>NUCLEOTIDE SEQUENCE [LARGE SCALE GENOMIC DNA]</scope>
    <source>
        <strain evidence="7">Cfa_2016G</strain>
        <tissue evidence="7">Leaf</tissue>
    </source>
</reference>
<dbReference type="GO" id="GO:0003677">
    <property type="term" value="F:DNA binding"/>
    <property type="evidence" value="ECO:0007669"/>
    <property type="project" value="UniProtKB-KW"/>
</dbReference>
<evidence type="ECO:0000313" key="7">
    <source>
        <dbReference type="EMBL" id="KAE8037599.1"/>
    </source>
</evidence>
<dbReference type="AlphaFoldDB" id="A0A660KTL0"/>
<dbReference type="InterPro" id="IPR036093">
    <property type="entry name" value="NAC_dom_sf"/>
</dbReference>
<dbReference type="EMBL" id="CM017324">
    <property type="protein sequence ID" value="KAE8037599.1"/>
    <property type="molecule type" value="Genomic_DNA"/>
</dbReference>
<dbReference type="Pfam" id="PF02365">
    <property type="entry name" value="NAM"/>
    <property type="match status" value="1"/>
</dbReference>
<evidence type="ECO:0000256" key="2">
    <source>
        <dbReference type="ARBA" id="ARBA00023125"/>
    </source>
</evidence>
<dbReference type="PROSITE" id="PS51005">
    <property type="entry name" value="NAC"/>
    <property type="match status" value="1"/>
</dbReference>
<keyword evidence="4" id="KW-0539">Nucleus</keyword>
<keyword evidence="2" id="KW-0238">DNA-binding</keyword>
<feature type="domain" description="NAC" evidence="6">
    <location>
        <begin position="84"/>
        <end position="242"/>
    </location>
</feature>
<evidence type="ECO:0000259" key="6">
    <source>
        <dbReference type="PROSITE" id="PS51005"/>
    </source>
</evidence>
<dbReference type="PANTHER" id="PTHR31719">
    <property type="entry name" value="NAC TRANSCRIPTION FACTOR 56"/>
    <property type="match status" value="1"/>
</dbReference>